<dbReference type="STRING" id="337451.A0A3S3QXC6"/>
<dbReference type="Proteomes" id="UP000283530">
    <property type="component" value="Unassembled WGS sequence"/>
</dbReference>
<comment type="caution">
    <text evidence="1">The sequence shown here is derived from an EMBL/GenBank/DDBJ whole genome shotgun (WGS) entry which is preliminary data.</text>
</comment>
<protein>
    <submittedName>
        <fullName evidence="1">GDSL esterase/lipase-like protein</fullName>
    </submittedName>
</protein>
<dbReference type="OrthoDB" id="1600564at2759"/>
<sequence length="103" mass="11237">MTGFQVTNEGCCGIGRNKGQVTCLPLSIPSSGMPSIQHKLSLPSLLRGLFLAPPSYCYLINIQQMALKLLSPFVMCDIDDYHLMAAAMEVADPCASDSFPWIR</sequence>
<accession>A0A3S3QXC6</accession>
<organism evidence="1 2">
    <name type="scientific">Cinnamomum micranthum f. kanehirae</name>
    <dbReference type="NCBI Taxonomy" id="337451"/>
    <lineage>
        <taxon>Eukaryota</taxon>
        <taxon>Viridiplantae</taxon>
        <taxon>Streptophyta</taxon>
        <taxon>Embryophyta</taxon>
        <taxon>Tracheophyta</taxon>
        <taxon>Spermatophyta</taxon>
        <taxon>Magnoliopsida</taxon>
        <taxon>Magnoliidae</taxon>
        <taxon>Laurales</taxon>
        <taxon>Lauraceae</taxon>
        <taxon>Cinnamomum</taxon>
    </lineage>
</organism>
<evidence type="ECO:0000313" key="2">
    <source>
        <dbReference type="Proteomes" id="UP000283530"/>
    </source>
</evidence>
<dbReference type="EMBL" id="QPKB01000008">
    <property type="protein sequence ID" value="RWR91202.1"/>
    <property type="molecule type" value="Genomic_DNA"/>
</dbReference>
<gene>
    <name evidence="1" type="ORF">CKAN_02034700</name>
</gene>
<reference evidence="1 2" key="1">
    <citation type="journal article" date="2019" name="Nat. Plants">
        <title>Stout camphor tree genome fills gaps in understanding of flowering plant genome evolution.</title>
        <authorList>
            <person name="Chaw S.M."/>
            <person name="Liu Y.C."/>
            <person name="Wu Y.W."/>
            <person name="Wang H.Y."/>
            <person name="Lin C.I."/>
            <person name="Wu C.S."/>
            <person name="Ke H.M."/>
            <person name="Chang L.Y."/>
            <person name="Hsu C.Y."/>
            <person name="Yang H.T."/>
            <person name="Sudianto E."/>
            <person name="Hsu M.H."/>
            <person name="Wu K.P."/>
            <person name="Wang L.N."/>
            <person name="Leebens-Mack J.H."/>
            <person name="Tsai I.J."/>
        </authorList>
    </citation>
    <scope>NUCLEOTIDE SEQUENCE [LARGE SCALE GENOMIC DNA]</scope>
    <source>
        <strain evidence="2">cv. Chaw 1501</strain>
        <tissue evidence="1">Young leaves</tissue>
    </source>
</reference>
<proteinExistence type="predicted"/>
<dbReference type="AlphaFoldDB" id="A0A3S3QXC6"/>
<keyword evidence="2" id="KW-1185">Reference proteome</keyword>
<evidence type="ECO:0000313" key="1">
    <source>
        <dbReference type="EMBL" id="RWR91202.1"/>
    </source>
</evidence>
<name>A0A3S3QXC6_9MAGN</name>